<name>A0A2M4DL27_ANODA</name>
<organism evidence="2">
    <name type="scientific">Anopheles darlingi</name>
    <name type="common">Mosquito</name>
    <dbReference type="NCBI Taxonomy" id="43151"/>
    <lineage>
        <taxon>Eukaryota</taxon>
        <taxon>Metazoa</taxon>
        <taxon>Ecdysozoa</taxon>
        <taxon>Arthropoda</taxon>
        <taxon>Hexapoda</taxon>
        <taxon>Insecta</taxon>
        <taxon>Pterygota</taxon>
        <taxon>Neoptera</taxon>
        <taxon>Endopterygota</taxon>
        <taxon>Diptera</taxon>
        <taxon>Nematocera</taxon>
        <taxon>Culicoidea</taxon>
        <taxon>Culicidae</taxon>
        <taxon>Anophelinae</taxon>
        <taxon>Anopheles</taxon>
    </lineage>
</organism>
<dbReference type="EMBL" id="GGFL01014063">
    <property type="protein sequence ID" value="MBW78241.1"/>
    <property type="molecule type" value="Transcribed_RNA"/>
</dbReference>
<protein>
    <submittedName>
        <fullName evidence="2">Putative secreted protein</fullName>
    </submittedName>
</protein>
<feature type="transmembrane region" description="Helical" evidence="1">
    <location>
        <begin position="6"/>
        <end position="24"/>
    </location>
</feature>
<accession>A0A2M4DL27</accession>
<sequence length="76" mass="8897">MFQRRVWLYVIRCSIIALGMCVCTRAQSIMQISYHYVLEPQAQALLDRCPKRNAREKGVQSMIPVRPVGRSFGRRR</sequence>
<keyword evidence="1" id="KW-1133">Transmembrane helix</keyword>
<dbReference type="AlphaFoldDB" id="A0A2M4DL27"/>
<evidence type="ECO:0000313" key="2">
    <source>
        <dbReference type="EMBL" id="MBW78241.1"/>
    </source>
</evidence>
<keyword evidence="1" id="KW-0812">Transmembrane</keyword>
<keyword evidence="1" id="KW-0472">Membrane</keyword>
<evidence type="ECO:0000256" key="1">
    <source>
        <dbReference type="SAM" id="Phobius"/>
    </source>
</evidence>
<proteinExistence type="predicted"/>
<reference evidence="2" key="1">
    <citation type="submission" date="2018-01" db="EMBL/GenBank/DDBJ databases">
        <title>An insight into the sialome of Amazonian anophelines.</title>
        <authorList>
            <person name="Ribeiro J.M."/>
            <person name="Scarpassa V."/>
            <person name="Calvo E."/>
        </authorList>
    </citation>
    <scope>NUCLEOTIDE SEQUENCE</scope>
</reference>